<evidence type="ECO:0000313" key="2">
    <source>
        <dbReference type="EMBL" id="MEQ4485250.1"/>
    </source>
</evidence>
<keyword evidence="3" id="KW-1185">Reference proteome</keyword>
<keyword evidence="1" id="KW-0472">Membrane</keyword>
<reference evidence="2 3" key="1">
    <citation type="journal article" date="2023" name="Genome Announc.">
        <title>Pan-Genome Analyses of the Genus Cohnella and Proposal of the Novel Species Cohnella silvisoli sp. nov., Isolated from Forest Soil.</title>
        <authorList>
            <person name="Wang C."/>
            <person name="Mao L."/>
            <person name="Bao G."/>
            <person name="Zhu H."/>
        </authorList>
    </citation>
    <scope>NUCLEOTIDE SEQUENCE [LARGE SCALE GENOMIC DNA]</scope>
    <source>
        <strain evidence="2 3">NL03-T5-1</strain>
    </source>
</reference>
<organism evidence="2 3">
    <name type="scientific">Cohnella silvisoli</name>
    <dbReference type="NCBI Taxonomy" id="2873699"/>
    <lineage>
        <taxon>Bacteria</taxon>
        <taxon>Bacillati</taxon>
        <taxon>Bacillota</taxon>
        <taxon>Bacilli</taxon>
        <taxon>Bacillales</taxon>
        <taxon>Paenibacillaceae</taxon>
        <taxon>Cohnella</taxon>
    </lineage>
</organism>
<keyword evidence="1" id="KW-0812">Transmembrane</keyword>
<dbReference type="EMBL" id="JASKHM010000014">
    <property type="protein sequence ID" value="MEQ4485250.1"/>
    <property type="molecule type" value="Genomic_DNA"/>
</dbReference>
<sequence length="201" mass="23481">MEDHLERPHEYPNHRQPFRPHSSIAISLAIVSLCFVIFLYLDRIKLEKEVAQLSEFVESTKKDVIFTKKYREALLYFSKLSWLQFIQHSAEGGLVQTDDFIVEKLHLLLNPEDEKFEVIIDLKPTPQMSAHYKGRGVFDLPDNEMRIKSKEIIAMTKEFYKRASVGFQSPKWDDKSISLIIEGYLNIGEMKNGKFKLEGEK</sequence>
<evidence type="ECO:0000256" key="1">
    <source>
        <dbReference type="SAM" id="Phobius"/>
    </source>
</evidence>
<accession>A0ABV1KYQ9</accession>
<dbReference type="Proteomes" id="UP001493487">
    <property type="component" value="Unassembled WGS sequence"/>
</dbReference>
<comment type="caution">
    <text evidence="2">The sequence shown here is derived from an EMBL/GenBank/DDBJ whole genome shotgun (WGS) entry which is preliminary data.</text>
</comment>
<protein>
    <submittedName>
        <fullName evidence="2">Uncharacterized protein</fullName>
    </submittedName>
</protein>
<name>A0ABV1KYQ9_9BACL</name>
<gene>
    <name evidence="2" type="ORF">QJS35_22945</name>
</gene>
<keyword evidence="1" id="KW-1133">Transmembrane helix</keyword>
<dbReference type="RefSeq" id="WP_232187318.1">
    <property type="nucleotide sequence ID" value="NZ_JAIOAP010000012.1"/>
</dbReference>
<proteinExistence type="predicted"/>
<evidence type="ECO:0000313" key="3">
    <source>
        <dbReference type="Proteomes" id="UP001493487"/>
    </source>
</evidence>
<feature type="transmembrane region" description="Helical" evidence="1">
    <location>
        <begin position="20"/>
        <end position="41"/>
    </location>
</feature>